<dbReference type="AlphaFoldDB" id="A0A0C1QYW4"/>
<keyword evidence="2" id="KW-1185">Reference proteome</keyword>
<dbReference type="Proteomes" id="UP000031258">
    <property type="component" value="Unassembled WGS sequence"/>
</dbReference>
<gene>
    <name evidence="1" type="ORF">NF27_EL00020</name>
</gene>
<evidence type="ECO:0000313" key="1">
    <source>
        <dbReference type="EMBL" id="KIE05190.1"/>
    </source>
</evidence>
<proteinExistence type="predicted"/>
<accession>A0A0C1QYW4</accession>
<dbReference type="EMBL" id="JSWE01000112">
    <property type="protein sequence ID" value="KIE05190.1"/>
    <property type="molecule type" value="Genomic_DNA"/>
</dbReference>
<comment type="caution">
    <text evidence="1">The sequence shown here is derived from an EMBL/GenBank/DDBJ whole genome shotgun (WGS) entry which is preliminary data.</text>
</comment>
<protein>
    <recommendedName>
        <fullName evidence="3">Integrase</fullName>
    </recommendedName>
</protein>
<name>A0A0C1QYW4_9RICK</name>
<organism evidence="1 2">
    <name type="scientific">Candidatus Jidaibacter acanthamoebae</name>
    <dbReference type="NCBI Taxonomy" id="86105"/>
    <lineage>
        <taxon>Bacteria</taxon>
        <taxon>Pseudomonadati</taxon>
        <taxon>Pseudomonadota</taxon>
        <taxon>Alphaproteobacteria</taxon>
        <taxon>Rickettsiales</taxon>
        <taxon>Candidatus Midichloriaceae</taxon>
        <taxon>Candidatus Jidaibacter</taxon>
    </lineage>
</organism>
<reference evidence="1 2" key="1">
    <citation type="submission" date="2014-11" db="EMBL/GenBank/DDBJ databases">
        <title>A Rickettsiales Symbiont of Amoebae With Ancient Features.</title>
        <authorList>
            <person name="Schulz F."/>
            <person name="Martijn J."/>
            <person name="Wascher F."/>
            <person name="Kostanjsek R."/>
            <person name="Ettema T.J."/>
            <person name="Horn M."/>
        </authorList>
    </citation>
    <scope>NUCLEOTIDE SEQUENCE [LARGE SCALE GENOMIC DNA]</scope>
    <source>
        <strain evidence="1 2">UWC36</strain>
    </source>
</reference>
<sequence length="44" mass="5153">MADKYDVHIAQKMSGNVSIREIFRYTQPSEDEVHNYSEMLFGKS</sequence>
<evidence type="ECO:0000313" key="2">
    <source>
        <dbReference type="Proteomes" id="UP000031258"/>
    </source>
</evidence>
<evidence type="ECO:0008006" key="3">
    <source>
        <dbReference type="Google" id="ProtNLM"/>
    </source>
</evidence>